<dbReference type="CDD" id="cd08174">
    <property type="entry name" value="G1PDH-like"/>
    <property type="match status" value="1"/>
</dbReference>
<keyword evidence="5" id="KW-0560">Oxidoreductase</keyword>
<dbReference type="STRING" id="626937.HMPREF3293_02738"/>
<dbReference type="InterPro" id="IPR016205">
    <property type="entry name" value="Glycerol_DH"/>
</dbReference>
<comment type="caution">
    <text evidence="13">The sequence shown here is derived from an EMBL/GenBank/DDBJ whole genome shotgun (WGS) entry which is preliminary data.</text>
</comment>
<dbReference type="Gene3D" id="1.20.1090.10">
    <property type="entry name" value="Dehydroquinate synthase-like - alpha domain"/>
    <property type="match status" value="1"/>
</dbReference>
<keyword evidence="1" id="KW-0963">Cytoplasm</keyword>
<keyword evidence="2" id="KW-0444">Lipid biosynthesis</keyword>
<evidence type="ECO:0000256" key="10">
    <source>
        <dbReference type="PIRSR" id="PIRSR000112-1"/>
    </source>
</evidence>
<feature type="binding site" evidence="10">
    <location>
        <position position="172"/>
    </location>
    <ligand>
        <name>glycerol</name>
        <dbReference type="ChEBI" id="CHEBI:17754"/>
    </ligand>
</feature>
<comment type="cofactor">
    <cofactor evidence="10">
        <name>Zn(2+)</name>
        <dbReference type="ChEBI" id="CHEBI:29105"/>
    </cofactor>
    <text evidence="10">Binds 1 zinc ion per subunit.</text>
</comment>
<keyword evidence="7" id="KW-0443">Lipid metabolism</keyword>
<proteinExistence type="predicted"/>
<protein>
    <submittedName>
        <fullName evidence="13">Putative NAD(P)-dependent glycerol-1-phosphate dehydrogenase</fullName>
    </submittedName>
</protein>
<evidence type="ECO:0000313" key="14">
    <source>
        <dbReference type="Proteomes" id="UP000070366"/>
    </source>
</evidence>
<dbReference type="PANTHER" id="PTHR43616">
    <property type="entry name" value="GLYCEROL DEHYDROGENASE"/>
    <property type="match status" value="1"/>
</dbReference>
<feature type="binding site" evidence="11">
    <location>
        <position position="124"/>
    </location>
    <ligand>
        <name>glycerol</name>
        <dbReference type="ChEBI" id="CHEBI:17754"/>
    </ligand>
</feature>
<feature type="binding site" evidence="12">
    <location>
        <begin position="97"/>
        <end position="101"/>
    </location>
    <ligand>
        <name>NAD(+)</name>
        <dbReference type="ChEBI" id="CHEBI:57540"/>
    </ligand>
</feature>
<evidence type="ECO:0000256" key="9">
    <source>
        <dbReference type="ARBA" id="ARBA00023264"/>
    </source>
</evidence>
<dbReference type="EMBL" id="LSZW01000064">
    <property type="protein sequence ID" value="KXK64658.1"/>
    <property type="molecule type" value="Genomic_DNA"/>
</dbReference>
<evidence type="ECO:0000313" key="13">
    <source>
        <dbReference type="EMBL" id="KXK64658.1"/>
    </source>
</evidence>
<evidence type="ECO:0000256" key="7">
    <source>
        <dbReference type="ARBA" id="ARBA00023098"/>
    </source>
</evidence>
<evidence type="ECO:0000256" key="4">
    <source>
        <dbReference type="ARBA" id="ARBA00022857"/>
    </source>
</evidence>
<feature type="binding site" evidence="10">
    <location>
        <position position="251"/>
    </location>
    <ligand>
        <name>glycerol</name>
        <dbReference type="ChEBI" id="CHEBI:17754"/>
    </ligand>
</feature>
<feature type="binding site" evidence="12">
    <location>
        <position position="128"/>
    </location>
    <ligand>
        <name>NAD(+)</name>
        <dbReference type="ChEBI" id="CHEBI:57540"/>
    </ligand>
</feature>
<evidence type="ECO:0000256" key="11">
    <source>
        <dbReference type="PIRSR" id="PIRSR000112-2"/>
    </source>
</evidence>
<dbReference type="Proteomes" id="UP000070366">
    <property type="component" value="Unassembled WGS sequence"/>
</dbReference>
<sequence length="354" mass="39193">MRWNAINTFAVPESVKIGSGILYPRLKEFLKPTDRVMLIVDRIVDELYGQDVYAFLEGCCKEVKREFVHAGSLREAFLKSYYIVNRDFDAVIAMGGGKVLDVGKYASSMSKRPFISVPTSISHDGVASPIAVLKCDHNSVRSLDCKIPSYIIMDLDIIKTAPEKLILAGLGDLVSNITALRDWERAVQAGKAKMDDFAYIISGTAVRAILQYTHPDIRDTAFLTQLAESVVLSGLAMNITGNTRPSSGAEHLLSHAIDAAGKGTLHGLQTAVASILVEYLYGGNYEFIRDYLRQAGLPTTFEELGLTYEDYVQVMRTARTTRKNRYTILDEISYDGAYLKKIYDAVYGGTNGRQ</sequence>
<evidence type="ECO:0000256" key="1">
    <source>
        <dbReference type="ARBA" id="ARBA00022490"/>
    </source>
</evidence>
<dbReference type="PANTHER" id="PTHR43616:SF5">
    <property type="entry name" value="GLYCEROL DEHYDROGENASE 1"/>
    <property type="match status" value="1"/>
</dbReference>
<keyword evidence="3 10" id="KW-0479">Metal-binding</keyword>
<evidence type="ECO:0000256" key="2">
    <source>
        <dbReference type="ARBA" id="ARBA00022516"/>
    </source>
</evidence>
<accession>A0A136Q1T1</accession>
<dbReference type="Gene3D" id="3.40.50.1970">
    <property type="match status" value="1"/>
</dbReference>
<dbReference type="GO" id="GO:0016614">
    <property type="term" value="F:oxidoreductase activity, acting on CH-OH group of donors"/>
    <property type="evidence" value="ECO:0007669"/>
    <property type="project" value="InterPro"/>
</dbReference>
<keyword evidence="10" id="KW-0862">Zinc</keyword>
<gene>
    <name evidence="13" type="ORF">HMPREF3293_02738</name>
</gene>
<organism evidence="13 14">
    <name type="scientific">Christensenella minuta</name>
    <dbReference type="NCBI Taxonomy" id="626937"/>
    <lineage>
        <taxon>Bacteria</taxon>
        <taxon>Bacillati</taxon>
        <taxon>Bacillota</taxon>
        <taxon>Clostridia</taxon>
        <taxon>Christensenellales</taxon>
        <taxon>Christensenellaceae</taxon>
        <taxon>Christensenella</taxon>
    </lineage>
</organism>
<dbReference type="GO" id="GO:0046872">
    <property type="term" value="F:metal ion binding"/>
    <property type="evidence" value="ECO:0007669"/>
    <property type="project" value="UniProtKB-KW"/>
</dbReference>
<dbReference type="Pfam" id="PF13685">
    <property type="entry name" value="Fe-ADH_2"/>
    <property type="match status" value="1"/>
</dbReference>
<evidence type="ECO:0000256" key="6">
    <source>
        <dbReference type="ARBA" id="ARBA00023027"/>
    </source>
</evidence>
<keyword evidence="14" id="KW-1185">Reference proteome</keyword>
<dbReference type="RefSeq" id="WP_147554708.1">
    <property type="nucleotide sequence ID" value="NZ_CABMOF010000006.1"/>
</dbReference>
<keyword evidence="4" id="KW-0521">NADP</keyword>
<keyword evidence="6 12" id="KW-0520">NAD</keyword>
<dbReference type="AlphaFoldDB" id="A0A136Q1T1"/>
<evidence type="ECO:0000256" key="12">
    <source>
        <dbReference type="PIRSR" id="PIRSR000112-3"/>
    </source>
</evidence>
<keyword evidence="9" id="KW-1208">Phospholipid metabolism</keyword>
<feature type="binding site" evidence="10">
    <location>
        <position position="266"/>
    </location>
    <ligand>
        <name>glycerol</name>
        <dbReference type="ChEBI" id="CHEBI:17754"/>
    </ligand>
</feature>
<feature type="binding site" evidence="12">
    <location>
        <begin position="119"/>
        <end position="122"/>
    </location>
    <ligand>
        <name>NAD(+)</name>
        <dbReference type="ChEBI" id="CHEBI:57540"/>
    </ligand>
</feature>
<reference evidence="14" key="1">
    <citation type="submission" date="2016-02" db="EMBL/GenBank/DDBJ databases">
        <authorList>
            <person name="Mitreva M."/>
            <person name="Pepin K.H."/>
            <person name="Mihindukulasuriya K.A."/>
            <person name="Fulton R."/>
            <person name="Fronick C."/>
            <person name="O'Laughlin M."/>
            <person name="Miner T."/>
            <person name="Herter B."/>
            <person name="Rosa B.A."/>
            <person name="Cordes M."/>
            <person name="Tomlinson C."/>
            <person name="Wollam A."/>
            <person name="Palsikar V.B."/>
            <person name="Mardis E.R."/>
            <person name="Wilson R.K."/>
        </authorList>
    </citation>
    <scope>NUCLEOTIDE SEQUENCE [LARGE SCALE GENOMIC DNA]</scope>
    <source>
        <strain evidence="14">DSM 22607</strain>
    </source>
</reference>
<name>A0A136Q1T1_9FIRM</name>
<evidence type="ECO:0000256" key="8">
    <source>
        <dbReference type="ARBA" id="ARBA00023209"/>
    </source>
</evidence>
<dbReference type="SUPFAM" id="SSF56796">
    <property type="entry name" value="Dehydroquinate synthase-like"/>
    <property type="match status" value="1"/>
</dbReference>
<dbReference type="GO" id="GO:0008654">
    <property type="term" value="P:phospholipid biosynthetic process"/>
    <property type="evidence" value="ECO:0007669"/>
    <property type="project" value="UniProtKB-KW"/>
</dbReference>
<evidence type="ECO:0000256" key="3">
    <source>
        <dbReference type="ARBA" id="ARBA00022723"/>
    </source>
</evidence>
<evidence type="ECO:0000256" key="5">
    <source>
        <dbReference type="ARBA" id="ARBA00023002"/>
    </source>
</evidence>
<dbReference type="PIRSF" id="PIRSF000112">
    <property type="entry name" value="Glycerol_dehydrogenase"/>
    <property type="match status" value="1"/>
</dbReference>
<keyword evidence="8" id="KW-0594">Phospholipid biosynthesis</keyword>
<dbReference type="InterPro" id="IPR032837">
    <property type="entry name" value="G1PDH"/>
</dbReference>